<organism evidence="1 2">
    <name type="scientific">Melia azedarach</name>
    <name type="common">Chinaberry tree</name>
    <dbReference type="NCBI Taxonomy" id="155640"/>
    <lineage>
        <taxon>Eukaryota</taxon>
        <taxon>Viridiplantae</taxon>
        <taxon>Streptophyta</taxon>
        <taxon>Embryophyta</taxon>
        <taxon>Tracheophyta</taxon>
        <taxon>Spermatophyta</taxon>
        <taxon>Magnoliopsida</taxon>
        <taxon>eudicotyledons</taxon>
        <taxon>Gunneridae</taxon>
        <taxon>Pentapetalae</taxon>
        <taxon>rosids</taxon>
        <taxon>malvids</taxon>
        <taxon>Sapindales</taxon>
        <taxon>Meliaceae</taxon>
        <taxon>Melia</taxon>
    </lineage>
</organism>
<name>A0ACC1YIA3_MELAZ</name>
<comment type="caution">
    <text evidence="1">The sequence shown here is derived from an EMBL/GenBank/DDBJ whole genome shotgun (WGS) entry which is preliminary data.</text>
</comment>
<keyword evidence="2" id="KW-1185">Reference proteome</keyword>
<proteinExistence type="predicted"/>
<reference evidence="1 2" key="1">
    <citation type="journal article" date="2023" name="Science">
        <title>Complex scaffold remodeling in plant triterpene biosynthesis.</title>
        <authorList>
            <person name="De La Pena R."/>
            <person name="Hodgson H."/>
            <person name="Liu J.C."/>
            <person name="Stephenson M.J."/>
            <person name="Martin A.C."/>
            <person name="Owen C."/>
            <person name="Harkess A."/>
            <person name="Leebens-Mack J."/>
            <person name="Jimenez L.E."/>
            <person name="Osbourn A."/>
            <person name="Sattely E.S."/>
        </authorList>
    </citation>
    <scope>NUCLEOTIDE SEQUENCE [LARGE SCALE GENOMIC DNA]</scope>
    <source>
        <strain evidence="2">cv. JPN11</strain>
        <tissue evidence="1">Leaf</tissue>
    </source>
</reference>
<dbReference type="EMBL" id="CM051396">
    <property type="protein sequence ID" value="KAJ4722744.1"/>
    <property type="molecule type" value="Genomic_DNA"/>
</dbReference>
<gene>
    <name evidence="1" type="ORF">OWV82_006192</name>
</gene>
<evidence type="ECO:0000313" key="2">
    <source>
        <dbReference type="Proteomes" id="UP001164539"/>
    </source>
</evidence>
<dbReference type="Proteomes" id="UP001164539">
    <property type="component" value="Chromosome 3"/>
</dbReference>
<accession>A0ACC1YIA3</accession>
<protein>
    <submittedName>
        <fullName evidence="1">PBD domain-containing protein</fullName>
    </submittedName>
</protein>
<sequence>MTGFKSVPEIVNEPSNSVKESKNPAKNLQVATGTQDTQTRNSTEKPKNKSKRKSSTGGDSSLDSPTRRSASDGAKQSRHSSSSNTSMDSPREHKKSNLGIEPSLNDASAVPKPSRRKKSKGCEGSARPSKSKGQNPSADTLPDTCQEIKNKKRQLSSVVEANEEGKG</sequence>
<evidence type="ECO:0000313" key="1">
    <source>
        <dbReference type="EMBL" id="KAJ4722744.1"/>
    </source>
</evidence>